<dbReference type="EMBL" id="JAABOO010000005">
    <property type="protein sequence ID" value="NER15542.1"/>
    <property type="molecule type" value="Genomic_DNA"/>
</dbReference>
<dbReference type="PANTHER" id="PTHR42852:SF13">
    <property type="entry name" value="PROTEIN DIPZ"/>
    <property type="match status" value="1"/>
</dbReference>
<dbReference type="InterPro" id="IPR013740">
    <property type="entry name" value="Redoxin"/>
</dbReference>
<protein>
    <submittedName>
        <fullName evidence="2">Redoxin domain-containing protein</fullName>
    </submittedName>
</protein>
<dbReference type="GO" id="GO:0016491">
    <property type="term" value="F:oxidoreductase activity"/>
    <property type="evidence" value="ECO:0007669"/>
    <property type="project" value="InterPro"/>
</dbReference>
<dbReference type="SUPFAM" id="SSF52833">
    <property type="entry name" value="Thioredoxin-like"/>
    <property type="match status" value="1"/>
</dbReference>
<proteinExistence type="predicted"/>
<gene>
    <name evidence="2" type="ORF">GWK08_18955</name>
</gene>
<evidence type="ECO:0000313" key="3">
    <source>
        <dbReference type="Proteomes" id="UP000468581"/>
    </source>
</evidence>
<dbReference type="Gene3D" id="3.40.30.10">
    <property type="entry name" value="Glutaredoxin"/>
    <property type="match status" value="1"/>
</dbReference>
<comment type="caution">
    <text evidence="2">The sequence shown here is derived from an EMBL/GenBank/DDBJ whole genome shotgun (WGS) entry which is preliminary data.</text>
</comment>
<dbReference type="Pfam" id="PF08534">
    <property type="entry name" value="Redoxin"/>
    <property type="match status" value="1"/>
</dbReference>
<feature type="domain" description="Thioredoxin" evidence="1">
    <location>
        <begin position="32"/>
        <end position="188"/>
    </location>
</feature>
<dbReference type="PROSITE" id="PS51352">
    <property type="entry name" value="THIOREDOXIN_2"/>
    <property type="match status" value="1"/>
</dbReference>
<dbReference type="PANTHER" id="PTHR42852">
    <property type="entry name" value="THIOL:DISULFIDE INTERCHANGE PROTEIN DSBE"/>
    <property type="match status" value="1"/>
</dbReference>
<dbReference type="RefSeq" id="WP_163608837.1">
    <property type="nucleotide sequence ID" value="NZ_JAABOO010000005.1"/>
</dbReference>
<dbReference type="InterPro" id="IPR013766">
    <property type="entry name" value="Thioredoxin_domain"/>
</dbReference>
<sequence length="189" mass="21431">MKLSKNQLSNLGLLIFIVVFLFTPVGKTLKIWTNRLLAFSPSVVSVEDRSSLSTYEWNLNQISGDRTGSFDFRDAEGKVVLVNLWATWCPPCIAEMPSLQELYNDYKEEVVFLFVTHEEQERVLSFLNKNGYNIPVFQPLTTIPEEINSNSIPATFLIDKNGKIAIKKKGAADWNSNTVRNQIDQLVGQ</sequence>
<keyword evidence="3" id="KW-1185">Reference proteome</keyword>
<dbReference type="InterPro" id="IPR050553">
    <property type="entry name" value="Thioredoxin_ResA/DsbE_sf"/>
</dbReference>
<dbReference type="Proteomes" id="UP000468581">
    <property type="component" value="Unassembled WGS sequence"/>
</dbReference>
<organism evidence="2 3">
    <name type="scientific">Leptobacterium flavescens</name>
    <dbReference type="NCBI Taxonomy" id="472055"/>
    <lineage>
        <taxon>Bacteria</taxon>
        <taxon>Pseudomonadati</taxon>
        <taxon>Bacteroidota</taxon>
        <taxon>Flavobacteriia</taxon>
        <taxon>Flavobacteriales</taxon>
        <taxon>Flavobacteriaceae</taxon>
        <taxon>Leptobacterium</taxon>
    </lineage>
</organism>
<dbReference type="AlphaFoldDB" id="A0A6P0USL3"/>
<dbReference type="CDD" id="cd02966">
    <property type="entry name" value="TlpA_like_family"/>
    <property type="match status" value="1"/>
</dbReference>
<dbReference type="InterPro" id="IPR036249">
    <property type="entry name" value="Thioredoxin-like_sf"/>
</dbReference>
<name>A0A6P0USL3_9FLAO</name>
<evidence type="ECO:0000313" key="2">
    <source>
        <dbReference type="EMBL" id="NER15542.1"/>
    </source>
</evidence>
<evidence type="ECO:0000259" key="1">
    <source>
        <dbReference type="PROSITE" id="PS51352"/>
    </source>
</evidence>
<reference evidence="2 3" key="1">
    <citation type="submission" date="2020-01" db="EMBL/GenBank/DDBJ databases">
        <title>Leptobacterium flavescens.</title>
        <authorList>
            <person name="Wang G."/>
        </authorList>
    </citation>
    <scope>NUCLEOTIDE SEQUENCE [LARGE SCALE GENOMIC DNA]</scope>
    <source>
        <strain evidence="2 3">KCTC 22160</strain>
    </source>
</reference>
<accession>A0A6P0USL3</accession>